<evidence type="ECO:0000313" key="12">
    <source>
        <dbReference type="EMBL" id="MBC9795312.1"/>
    </source>
</evidence>
<keyword evidence="5 7" id="KW-0378">Hydrolase</keyword>
<dbReference type="EC" id="3.4.21.-" evidence="7"/>
<keyword evidence="13" id="KW-1185">Reference proteome</keyword>
<sequence>MKNQTRTFLAFILILFNLALLKSAPDPENTRLLSQPALSDTHIAFIYAEDLWVANKDGSNPRRLTIDEGIESNPVFSPDGSLVAFNAEYDGSTDVYIVPVTGGVPRRLTWHPYDDTVRGFSPDGKRVLFASQRSTFTNRFDQLFTMSVEGGKVTQLDIPNAFWASYAPDGKHIAYTPLFDAFKQWKHYRGGTISRIWLYNTEDHSVVEIPKPAGGCNDSNPEWMDSRIYFRSDRNGEFNLFSYDTETKEIVQLTHYEDFPVMDLAVHNGQVVFEQAGYLHIYETASGNIDHIEVGIATDLLELRPRFVSGSNYVRSISISPSGARVVVDFRGEIVTAPAEKGNPVNLTNTPGVHENMPEWSPDGKSIAYFSDAGGEYALHIKDKDGEGKEKVISPGGTGFYAYVRWSPDSKKVSFVDNGRNFYVVNIVTGKIKKIASDKQYVPGAFRNLFGDWSPDSNWIAYTVITETHFERAYLYSVKEDKSYPLSDGLSNVSSPVFDPSGKYLYMLASTDAGPVVNWFDQSTLDMEMSSSIYLVTLQKKTRSPFAKENDEEKAVAEEEEENEDTEKGKDKNKKEEPPLIIDWDNIEHRIVDIPIPAGMYSDLGIAKEGELFYLAAAPHNGSPAMLHKYDLNERKDEEIMAADAYVIAARGEKMLYRNEGKWGITDTGKKPDNGMLGLGTIQVKIDPVAEWNNIFEEAWRVNRDYFYDPGMHGADWKAMKEKYGAFLPDLSCRSDLYRVMEWMFSELAVGHHRFGSRGDRMHNPGKIKGGLLGADYEVAGNRYRFKKIYGGLNWNPELRSPLTEPGVNVNAGDYLLAVNGNEVMAEDNLYSFFENTADRIVTLTVSTTNSTSDARKVKVTPVASEWALRNRDWVEGNMKKVHEATDGQVAYVYVPNTSVAGHKYFKRYFFPQANKKAIIIDERFNGGGSLADYYIDILKRPEQAYWNFRYGNDLKSPSASIQGPKVMLIDETAGSGGDFLPWMFRKFKLGKLIGKRTWGGLVGILGFPQFIDGGSVMAPNVAFYNEEGFRIENEGIAPDIKVEQWPEQVIQGKDPQLERAIEEVMKELKANPPRKMESPPYPVRVRK</sequence>
<dbReference type="SMART" id="SM00245">
    <property type="entry name" value="TSPc"/>
    <property type="match status" value="1"/>
</dbReference>
<dbReference type="GO" id="GO:0005737">
    <property type="term" value="C:cytoplasm"/>
    <property type="evidence" value="ECO:0007669"/>
    <property type="project" value="UniProtKB-SubCell"/>
</dbReference>
<evidence type="ECO:0000256" key="10">
    <source>
        <dbReference type="SAM" id="SignalP"/>
    </source>
</evidence>
<accession>A0A926JQ94</accession>
<comment type="similarity">
    <text evidence="2 7">Belongs to the peptidase S41B family.</text>
</comment>
<proteinExistence type="inferred from homology"/>
<feature type="compositionally biased region" description="Basic and acidic residues" evidence="9">
    <location>
        <begin position="1069"/>
        <end position="1078"/>
    </location>
</feature>
<reference evidence="12 13" key="1">
    <citation type="submission" date="2020-09" db="EMBL/GenBank/DDBJ databases">
        <title>Sinomicrobium weinanense sp. nov., a halophilic bacteria isolated from saline-alkali soil.</title>
        <authorList>
            <person name="Wu P."/>
            <person name="Ren H."/>
            <person name="Mei Y."/>
            <person name="Liang Y."/>
            <person name="Chen Z."/>
        </authorList>
    </citation>
    <scope>NUCLEOTIDE SEQUENCE [LARGE SCALE GENOMIC DNA]</scope>
    <source>
        <strain evidence="12 13">FJxs</strain>
    </source>
</reference>
<dbReference type="Pfam" id="PF26550">
    <property type="entry name" value="Tricorn_2nd"/>
    <property type="match status" value="1"/>
</dbReference>
<dbReference type="AlphaFoldDB" id="A0A926JQ94"/>
<feature type="active site" description="Nucleophile" evidence="8">
    <location>
        <position position="976"/>
    </location>
</feature>
<evidence type="ECO:0000256" key="9">
    <source>
        <dbReference type="SAM" id="MobiDB-lite"/>
    </source>
</evidence>
<dbReference type="PIRSF" id="PIRSF036421">
    <property type="entry name" value="Tricorn_protease"/>
    <property type="match status" value="1"/>
</dbReference>
<dbReference type="InterPro" id="IPR036034">
    <property type="entry name" value="PDZ_sf"/>
</dbReference>
<dbReference type="SUPFAM" id="SSF52096">
    <property type="entry name" value="ClpP/crotonase"/>
    <property type="match status" value="1"/>
</dbReference>
<gene>
    <name evidence="12" type="ORF">IBL28_04990</name>
</gene>
<dbReference type="Gene3D" id="3.30.750.44">
    <property type="match status" value="1"/>
</dbReference>
<evidence type="ECO:0000259" key="11">
    <source>
        <dbReference type="SMART" id="SM00245"/>
    </source>
</evidence>
<comment type="subcellular location">
    <subcellularLocation>
        <location evidence="1 7">Cytoplasm</location>
    </subcellularLocation>
</comment>
<feature type="region of interest" description="Disordered" evidence="9">
    <location>
        <begin position="1069"/>
        <end position="1088"/>
    </location>
</feature>
<dbReference type="SUPFAM" id="SSF69322">
    <property type="entry name" value="Tricorn protease domain 2"/>
    <property type="match status" value="1"/>
</dbReference>
<dbReference type="EMBL" id="JACVDC010000009">
    <property type="protein sequence ID" value="MBC9795312.1"/>
    <property type="molecule type" value="Genomic_DNA"/>
</dbReference>
<comment type="function">
    <text evidence="7">Degrades oligopeptides.</text>
</comment>
<evidence type="ECO:0000256" key="3">
    <source>
        <dbReference type="ARBA" id="ARBA00022490"/>
    </source>
</evidence>
<dbReference type="InterPro" id="IPR028204">
    <property type="entry name" value="Tricorn_C1"/>
</dbReference>
<dbReference type="GO" id="GO:0006508">
    <property type="term" value="P:proteolysis"/>
    <property type="evidence" value="ECO:0007669"/>
    <property type="project" value="UniProtKB-UniRule"/>
</dbReference>
<dbReference type="Gene3D" id="3.90.226.10">
    <property type="entry name" value="2-enoyl-CoA Hydratase, Chain A, domain 1"/>
    <property type="match status" value="1"/>
</dbReference>
<dbReference type="SUPFAM" id="SSF69304">
    <property type="entry name" value="Tricorn protease N-terminal domain"/>
    <property type="match status" value="1"/>
</dbReference>
<feature type="region of interest" description="Disordered" evidence="9">
    <location>
        <begin position="546"/>
        <end position="577"/>
    </location>
</feature>
<dbReference type="InterPro" id="IPR029414">
    <property type="entry name" value="Tricorn_PDZ"/>
</dbReference>
<dbReference type="RefSeq" id="WP_187964468.1">
    <property type="nucleotide sequence ID" value="NZ_JACVDC010000009.1"/>
</dbReference>
<dbReference type="Pfam" id="PF14685">
    <property type="entry name" value="PDZ_Tricorn"/>
    <property type="match status" value="1"/>
</dbReference>
<feature type="compositionally biased region" description="Basic and acidic residues" evidence="9">
    <location>
        <begin position="546"/>
        <end position="557"/>
    </location>
</feature>
<evidence type="ECO:0000256" key="5">
    <source>
        <dbReference type="ARBA" id="ARBA00022801"/>
    </source>
</evidence>
<dbReference type="PANTHER" id="PTHR43253:SF1">
    <property type="entry name" value="TRICORN PROTEASE HOMOLOG 2-RELATED"/>
    <property type="match status" value="1"/>
</dbReference>
<evidence type="ECO:0000256" key="7">
    <source>
        <dbReference type="PIRNR" id="PIRNR036421"/>
    </source>
</evidence>
<dbReference type="Pfam" id="PF14684">
    <property type="entry name" value="Tricorn_C1"/>
    <property type="match status" value="1"/>
</dbReference>
<dbReference type="PANTHER" id="PTHR43253">
    <property type="entry name" value="TRICORN PROTEASE HOMOLOG 2-RELATED"/>
    <property type="match status" value="1"/>
</dbReference>
<dbReference type="CDD" id="cd07562">
    <property type="entry name" value="Peptidase_S41_TRI"/>
    <property type="match status" value="1"/>
</dbReference>
<evidence type="ECO:0000256" key="1">
    <source>
        <dbReference type="ARBA" id="ARBA00004496"/>
    </source>
</evidence>
<feature type="compositionally biased region" description="Basic and acidic residues" evidence="9">
    <location>
        <begin position="566"/>
        <end position="577"/>
    </location>
</feature>
<dbReference type="InterPro" id="IPR005151">
    <property type="entry name" value="Tail-specific_protease"/>
</dbReference>
<dbReference type="InterPro" id="IPR029045">
    <property type="entry name" value="ClpP/crotonase-like_dom_sf"/>
</dbReference>
<dbReference type="InterPro" id="IPR012393">
    <property type="entry name" value="Tricorn_protease"/>
</dbReference>
<dbReference type="GO" id="GO:0008236">
    <property type="term" value="F:serine-type peptidase activity"/>
    <property type="evidence" value="ECO:0007669"/>
    <property type="project" value="UniProtKB-UniRule"/>
</dbReference>
<feature type="active site" description="Charge relay system" evidence="8">
    <location>
        <position position="1033"/>
    </location>
</feature>
<evidence type="ECO:0000256" key="4">
    <source>
        <dbReference type="ARBA" id="ARBA00022670"/>
    </source>
</evidence>
<evidence type="ECO:0000313" key="13">
    <source>
        <dbReference type="Proteomes" id="UP000653730"/>
    </source>
</evidence>
<evidence type="ECO:0000256" key="8">
    <source>
        <dbReference type="PIRSR" id="PIRSR036421-1"/>
    </source>
</evidence>
<dbReference type="Pfam" id="PF26549">
    <property type="entry name" value="Tricorn_N"/>
    <property type="match status" value="1"/>
</dbReference>
<feature type="active site" description="Charge relay system" evidence="8">
    <location>
        <position position="752"/>
    </location>
</feature>
<organism evidence="12 13">
    <name type="scientific">Sinomicrobium weinanense</name>
    <dbReference type="NCBI Taxonomy" id="2842200"/>
    <lineage>
        <taxon>Bacteria</taxon>
        <taxon>Pseudomonadati</taxon>
        <taxon>Bacteroidota</taxon>
        <taxon>Flavobacteriia</taxon>
        <taxon>Flavobacteriales</taxon>
        <taxon>Flavobacteriaceae</taxon>
        <taxon>Sinomicrobium</taxon>
    </lineage>
</organism>
<dbReference type="Gene3D" id="2.30.42.10">
    <property type="match status" value="1"/>
</dbReference>
<comment type="caution">
    <text evidence="12">The sequence shown here is derived from an EMBL/GenBank/DDBJ whole genome shotgun (WGS) entry which is preliminary data.</text>
</comment>
<feature type="signal peptide" evidence="10">
    <location>
        <begin position="1"/>
        <end position="24"/>
    </location>
</feature>
<evidence type="ECO:0000256" key="6">
    <source>
        <dbReference type="ARBA" id="ARBA00022825"/>
    </source>
</evidence>
<feature type="domain" description="Tail specific protease" evidence="11">
    <location>
        <begin position="853"/>
        <end position="1044"/>
    </location>
</feature>
<dbReference type="Gene3D" id="2.120.10.60">
    <property type="entry name" value="Tricorn protease N-terminal domain"/>
    <property type="match status" value="1"/>
</dbReference>
<keyword evidence="3 7" id="KW-0963">Cytoplasm</keyword>
<dbReference type="Proteomes" id="UP000653730">
    <property type="component" value="Unassembled WGS sequence"/>
</dbReference>
<dbReference type="Pfam" id="PF03572">
    <property type="entry name" value="Peptidase_S41"/>
    <property type="match status" value="1"/>
</dbReference>
<name>A0A926JQ94_9FLAO</name>
<dbReference type="InterPro" id="IPR015943">
    <property type="entry name" value="WD40/YVTN_repeat-like_dom_sf"/>
</dbReference>
<keyword evidence="4 7" id="KW-0645">Protease</keyword>
<protein>
    <recommendedName>
        <fullName evidence="7">Tricorn protease homolog</fullName>
        <ecNumber evidence="7">3.4.21.-</ecNumber>
    </recommendedName>
</protein>
<dbReference type="SUPFAM" id="SSF50156">
    <property type="entry name" value="PDZ domain-like"/>
    <property type="match status" value="1"/>
</dbReference>
<evidence type="ECO:0000256" key="2">
    <source>
        <dbReference type="ARBA" id="ARBA00008524"/>
    </source>
</evidence>
<keyword evidence="6 7" id="KW-0720">Serine protease</keyword>
<feature type="chain" id="PRO_5037480071" description="Tricorn protease homolog" evidence="10">
    <location>
        <begin position="25"/>
        <end position="1088"/>
    </location>
</feature>
<dbReference type="Gene3D" id="2.130.10.10">
    <property type="entry name" value="YVTN repeat-like/Quinoprotein amine dehydrogenase"/>
    <property type="match status" value="1"/>
</dbReference>
<keyword evidence="10" id="KW-0732">Signal</keyword>